<evidence type="ECO:0000313" key="4">
    <source>
        <dbReference type="Proteomes" id="UP001312908"/>
    </source>
</evidence>
<feature type="domain" description="Glycosyltransferase 2-like" evidence="2">
    <location>
        <begin position="552"/>
        <end position="728"/>
    </location>
</feature>
<reference evidence="3 4" key="1">
    <citation type="submission" date="2023-10" db="EMBL/GenBank/DDBJ databases">
        <title>Sorlinia euscelidii gen. nov., sp. nov., an acetic acid bacteria isolated from the gut of Euscelidius variegatus emitter.</title>
        <authorList>
            <person name="Michoud G."/>
            <person name="Marasco R."/>
            <person name="Seferji K."/>
            <person name="Gonella E."/>
            <person name="Garuglieri E."/>
            <person name="Alma A."/>
            <person name="Mapelli F."/>
            <person name="Borin S."/>
            <person name="Daffonchio D."/>
            <person name="Crotti E."/>
        </authorList>
    </citation>
    <scope>NUCLEOTIDE SEQUENCE [LARGE SCALE GENOMIC DNA]</scope>
    <source>
        <strain evidence="3 4">EV16P</strain>
    </source>
</reference>
<keyword evidence="1" id="KW-0175">Coiled coil</keyword>
<feature type="domain" description="Glycosyltransferase 2-like" evidence="2">
    <location>
        <begin position="296"/>
        <end position="423"/>
    </location>
</feature>
<keyword evidence="4" id="KW-1185">Reference proteome</keyword>
<dbReference type="PANTHER" id="PTHR43179:SF7">
    <property type="entry name" value="RHAMNOSYLTRANSFERASE WBBL"/>
    <property type="match status" value="1"/>
</dbReference>
<feature type="coiled-coil region" evidence="1">
    <location>
        <begin position="222"/>
        <end position="249"/>
    </location>
</feature>
<evidence type="ECO:0000256" key="1">
    <source>
        <dbReference type="SAM" id="Coils"/>
    </source>
</evidence>
<name>A0ABU7TYX4_9PROT</name>
<dbReference type="PANTHER" id="PTHR43179">
    <property type="entry name" value="RHAMNOSYLTRANSFERASE WBBL"/>
    <property type="match status" value="1"/>
</dbReference>
<dbReference type="EMBL" id="JAWJZY010000001">
    <property type="protein sequence ID" value="MEE8657528.1"/>
    <property type="molecule type" value="Genomic_DNA"/>
</dbReference>
<organism evidence="3 4">
    <name type="scientific">Sorlinia euscelidii</name>
    <dbReference type="NCBI Taxonomy" id="3081148"/>
    <lineage>
        <taxon>Bacteria</taxon>
        <taxon>Pseudomonadati</taxon>
        <taxon>Pseudomonadota</taxon>
        <taxon>Alphaproteobacteria</taxon>
        <taxon>Acetobacterales</taxon>
        <taxon>Acetobacteraceae</taxon>
        <taxon>Sorlinia</taxon>
    </lineage>
</organism>
<dbReference type="InterPro" id="IPR001173">
    <property type="entry name" value="Glyco_trans_2-like"/>
</dbReference>
<dbReference type="Proteomes" id="UP001312908">
    <property type="component" value="Unassembled WGS sequence"/>
</dbReference>
<dbReference type="RefSeq" id="WP_394818565.1">
    <property type="nucleotide sequence ID" value="NZ_JAWJZY010000001.1"/>
</dbReference>
<evidence type="ECO:0000313" key="3">
    <source>
        <dbReference type="EMBL" id="MEE8657528.1"/>
    </source>
</evidence>
<protein>
    <submittedName>
        <fullName evidence="3">O-antigen biosynthesis protein</fullName>
    </submittedName>
</protein>
<dbReference type="Pfam" id="PF00535">
    <property type="entry name" value="Glycos_transf_2"/>
    <property type="match status" value="2"/>
</dbReference>
<proteinExistence type="predicted"/>
<accession>A0ABU7TYX4</accession>
<comment type="caution">
    <text evidence="3">The sequence shown here is derived from an EMBL/GenBank/DDBJ whole genome shotgun (WGS) entry which is preliminary data.</text>
</comment>
<sequence>MTAQNSPFRGLVDFYENGVARGWAIHLNRRGPLHIHVLMDGQEVATVEAAAARPDLGGLMKSGEQNIGFTFEIPATYLDGQAHALSFRFPDGSIVPVSASGSGQDFTEELLIGEYAAQQITGYFEGLRQGQVVGWVLIPGESGALEGGATVALSIDGRHIARVKADRFRGDVGESLDADGLCGFSVPVPTAFRDGKPHLYAVTVEPSGVALTNSPLRSSIADDRLEAELVDVTETIDRLHRDLSALRRKIRDIMPHGGYNLSDYDAWARAYYARLRTAVDHERTHAPLPHSPRVSVLCPVYKPILTDFIQAVQSVMAQTYPHWELIFIDDGRADATISRQIDNFCAADKRIRVISLPKNQGIAGATNAGLMKAKGDYFAFFDHDDVLVDVALEVMVRAALRTNAQLLYSDEDKIDLRGRFRDPNLKPDFSYRYLLGCNYICHLTMVHAGLARKIGLLDSTYNGAQDHDFLLRAVEILQPSDICHVRDILYHWRITENSTAASLKNKSYAVEAGVRAVAAHLKRRGLKAKPASIDKLTIYDVRWQYRASPRVTIIIPFKDEIDMTERCVTALLDRTQYAAFDIILIDNWSVTPVAKRFVSRMRKIKGVTVLRVEEAFNFSRLNNFAVRHTDAPFILFMNNDVVIENHDWLRLMVNECLAAEDVAVVGNMLLYKDETIQHAGVIIGPDVIGAHAHRRFGRHDKGYIGRIALTHEVSAVTAACMLARRDIFLAVGGFDEDHLSIAYNDVDLCLKIRQAGHRVLYVADSVAHHYESHSRGTDDRPEHETRFFLETQFMREKWAGYEDFEVDPYFARYFRTDATPFMDLRRPEEIPVPDKL</sequence>
<gene>
    <name evidence="3" type="ORF">DOFOFD_00635</name>
</gene>
<dbReference type="SUPFAM" id="SSF53448">
    <property type="entry name" value="Nucleotide-diphospho-sugar transferases"/>
    <property type="match status" value="2"/>
</dbReference>
<dbReference type="InterPro" id="IPR029044">
    <property type="entry name" value="Nucleotide-diphossugar_trans"/>
</dbReference>
<evidence type="ECO:0000259" key="2">
    <source>
        <dbReference type="Pfam" id="PF00535"/>
    </source>
</evidence>
<dbReference type="Gene3D" id="3.90.550.10">
    <property type="entry name" value="Spore Coat Polysaccharide Biosynthesis Protein SpsA, Chain A"/>
    <property type="match status" value="2"/>
</dbReference>